<sequence length="122" mass="13567">MRVRTGATTTLLNVARRKHAQPCKWCGREVDDAELGRRRQYCRQSCRQRAYEQRAAVKGTSVPADAVVLTADEATDLADRVYQARCAAEDVATAVDEGASQDELRQLCEELLRAAKAADGWR</sequence>
<gene>
    <name evidence="1" type="ORF">CCUG63697_01379</name>
</gene>
<accession>A0A4V3HVW1</accession>
<dbReference type="Proteomes" id="UP000295165">
    <property type="component" value="Unassembled WGS sequence"/>
</dbReference>
<name>A0A4V3HVW1_9MYCO</name>
<evidence type="ECO:0000313" key="1">
    <source>
        <dbReference type="EMBL" id="TDZ52893.1"/>
    </source>
</evidence>
<dbReference type="AlphaFoldDB" id="A0A4V3HVW1"/>
<evidence type="ECO:0000313" key="2">
    <source>
        <dbReference type="Proteomes" id="UP000295165"/>
    </source>
</evidence>
<proteinExistence type="predicted"/>
<protein>
    <submittedName>
        <fullName evidence="1">Uncharacterized protein</fullName>
    </submittedName>
</protein>
<keyword evidence="2" id="KW-1185">Reference proteome</keyword>
<dbReference type="EMBL" id="PECC01000026">
    <property type="protein sequence ID" value="TDZ52893.1"/>
    <property type="molecule type" value="Genomic_DNA"/>
</dbReference>
<organism evidence="1 2">
    <name type="scientific">Mycobacteroides franklinii</name>
    <dbReference type="NCBI Taxonomy" id="948102"/>
    <lineage>
        <taxon>Bacteria</taxon>
        <taxon>Bacillati</taxon>
        <taxon>Actinomycetota</taxon>
        <taxon>Actinomycetes</taxon>
        <taxon>Mycobacteriales</taxon>
        <taxon>Mycobacteriaceae</taxon>
        <taxon>Mycobacteroides</taxon>
    </lineage>
</organism>
<reference evidence="1 2" key="1">
    <citation type="journal article" date="2019" name="Sci. Rep.">
        <title>Extended insight into the Mycobacterium chelonae-abscessus complex through whole genome sequencing of Mycobacterium salmoniphilum outbreak and Mycobacterium salmoniphilum-like strains.</title>
        <authorList>
            <person name="Behra P.R.K."/>
            <person name="Das S."/>
            <person name="Pettersson B.M.F."/>
            <person name="Shirreff L."/>
            <person name="DuCote T."/>
            <person name="Jacobsson K.G."/>
            <person name="Ennis D.G."/>
            <person name="Kirsebom L.A."/>
        </authorList>
    </citation>
    <scope>NUCLEOTIDE SEQUENCE [LARGE SCALE GENOMIC DNA]</scope>
    <source>
        <strain evidence="1 2">CCUG 63697</strain>
    </source>
</reference>
<comment type="caution">
    <text evidence="1">The sequence shown here is derived from an EMBL/GenBank/DDBJ whole genome shotgun (WGS) entry which is preliminary data.</text>
</comment>